<comment type="subcellular location">
    <subcellularLocation>
        <location evidence="1">Cell membrane</location>
        <topology evidence="1">Multi-pass membrane protein</topology>
    </subcellularLocation>
</comment>
<feature type="domain" description="ABC3 transporter permease C-terminal" evidence="8">
    <location>
        <begin position="297"/>
        <end position="410"/>
    </location>
</feature>
<feature type="transmembrane region" description="Helical" evidence="7">
    <location>
        <begin position="21"/>
        <end position="42"/>
    </location>
</feature>
<evidence type="ECO:0000313" key="10">
    <source>
        <dbReference type="EMBL" id="HIR46324.1"/>
    </source>
</evidence>
<evidence type="ECO:0000256" key="5">
    <source>
        <dbReference type="ARBA" id="ARBA00023136"/>
    </source>
</evidence>
<evidence type="ECO:0000256" key="3">
    <source>
        <dbReference type="ARBA" id="ARBA00022692"/>
    </source>
</evidence>
<accession>A0A9D1AKX7</accession>
<dbReference type="AlphaFoldDB" id="A0A9D1AKX7"/>
<reference evidence="10" key="1">
    <citation type="submission" date="2020-10" db="EMBL/GenBank/DDBJ databases">
        <authorList>
            <person name="Gilroy R."/>
        </authorList>
    </citation>
    <scope>NUCLEOTIDE SEQUENCE</scope>
    <source>
        <strain evidence="10">ChiSxjej1B13-7958</strain>
    </source>
</reference>
<evidence type="ECO:0000313" key="11">
    <source>
        <dbReference type="Proteomes" id="UP000824242"/>
    </source>
</evidence>
<evidence type="ECO:0000259" key="8">
    <source>
        <dbReference type="Pfam" id="PF02687"/>
    </source>
</evidence>
<dbReference type="PANTHER" id="PTHR30572">
    <property type="entry name" value="MEMBRANE COMPONENT OF TRANSPORTER-RELATED"/>
    <property type="match status" value="1"/>
</dbReference>
<sequence length="417" mass="44781">MTFVESVRQALAGLVSNKMRSLLTMLGIIIGIGSVIAIMSVGDAMTGAVSGTLSGIGVNKVSVMVYPKDFTAGAVYTQEDMFTEEMLEVYQERFASEIEAISLSESVGSGTVTKRHRSYEVNVTGVNAGYAQASSSGTIDMIQGRFITDQDVARGGSVIVISEKLANDLFPNETAVGQDLRVELPNGMETLRIVGVYDSPEQQESMMMFGTGLATEAYVPLTAAYEYKDYYPSGYLQFTVAAKEGVDYRDFSVRTQDFFNQRYYAGNPNMQCMTQSMDSMLDQVNSMMSTLSIAIAVIAGISLLVGGIGVMNIMLVSVTERTREIGIRKALGARDSAIRMQFIVESTIICIIGGVLGILVGAGLGALGGMLLEQPAPPSVTAIVVAVTFSMLIGVFFGYYPANKAAKLDPIEALRYE</sequence>
<evidence type="ECO:0000256" key="7">
    <source>
        <dbReference type="SAM" id="Phobius"/>
    </source>
</evidence>
<dbReference type="Pfam" id="PF02687">
    <property type="entry name" value="FtsX"/>
    <property type="match status" value="1"/>
</dbReference>
<protein>
    <submittedName>
        <fullName evidence="10">ABC transporter permease</fullName>
    </submittedName>
</protein>
<organism evidence="10 11">
    <name type="scientific">Candidatus Caccousia avicola</name>
    <dbReference type="NCBI Taxonomy" id="2840721"/>
    <lineage>
        <taxon>Bacteria</taxon>
        <taxon>Bacillati</taxon>
        <taxon>Bacillota</taxon>
        <taxon>Clostridia</taxon>
        <taxon>Eubacteriales</taxon>
        <taxon>Oscillospiraceae</taxon>
        <taxon>Oscillospiraceae incertae sedis</taxon>
        <taxon>Candidatus Caccousia</taxon>
    </lineage>
</organism>
<dbReference type="GO" id="GO:0022857">
    <property type="term" value="F:transmembrane transporter activity"/>
    <property type="evidence" value="ECO:0007669"/>
    <property type="project" value="TreeGrafter"/>
</dbReference>
<dbReference type="InterPro" id="IPR003838">
    <property type="entry name" value="ABC3_permease_C"/>
</dbReference>
<dbReference type="GO" id="GO:0005886">
    <property type="term" value="C:plasma membrane"/>
    <property type="evidence" value="ECO:0007669"/>
    <property type="project" value="UniProtKB-SubCell"/>
</dbReference>
<dbReference type="Proteomes" id="UP000824242">
    <property type="component" value="Unassembled WGS sequence"/>
</dbReference>
<evidence type="ECO:0000256" key="1">
    <source>
        <dbReference type="ARBA" id="ARBA00004651"/>
    </source>
</evidence>
<keyword evidence="5 7" id="KW-0472">Membrane</keyword>
<feature type="transmembrane region" description="Helical" evidence="7">
    <location>
        <begin position="293"/>
        <end position="319"/>
    </location>
</feature>
<dbReference type="Pfam" id="PF12704">
    <property type="entry name" value="MacB_PCD"/>
    <property type="match status" value="1"/>
</dbReference>
<keyword evidence="2" id="KW-1003">Cell membrane</keyword>
<reference evidence="10" key="2">
    <citation type="journal article" date="2021" name="PeerJ">
        <title>Extensive microbial diversity within the chicken gut microbiome revealed by metagenomics and culture.</title>
        <authorList>
            <person name="Gilroy R."/>
            <person name="Ravi A."/>
            <person name="Getino M."/>
            <person name="Pursley I."/>
            <person name="Horton D.L."/>
            <person name="Alikhan N.F."/>
            <person name="Baker D."/>
            <person name="Gharbi K."/>
            <person name="Hall N."/>
            <person name="Watson M."/>
            <person name="Adriaenssens E.M."/>
            <person name="Foster-Nyarko E."/>
            <person name="Jarju S."/>
            <person name="Secka A."/>
            <person name="Antonio M."/>
            <person name="Oren A."/>
            <person name="Chaudhuri R.R."/>
            <person name="La Ragione R."/>
            <person name="Hildebrand F."/>
            <person name="Pallen M.J."/>
        </authorList>
    </citation>
    <scope>NUCLEOTIDE SEQUENCE</scope>
    <source>
        <strain evidence="10">ChiSxjej1B13-7958</strain>
    </source>
</reference>
<proteinExistence type="inferred from homology"/>
<evidence type="ECO:0000256" key="2">
    <source>
        <dbReference type="ARBA" id="ARBA00022475"/>
    </source>
</evidence>
<comment type="similarity">
    <text evidence="6">Belongs to the ABC-4 integral membrane protein family.</text>
</comment>
<dbReference type="PANTHER" id="PTHR30572:SF4">
    <property type="entry name" value="ABC TRANSPORTER PERMEASE YTRF"/>
    <property type="match status" value="1"/>
</dbReference>
<feature type="transmembrane region" description="Helical" evidence="7">
    <location>
        <begin position="379"/>
        <end position="400"/>
    </location>
</feature>
<evidence type="ECO:0000256" key="4">
    <source>
        <dbReference type="ARBA" id="ARBA00022989"/>
    </source>
</evidence>
<evidence type="ECO:0000259" key="9">
    <source>
        <dbReference type="Pfam" id="PF12704"/>
    </source>
</evidence>
<name>A0A9D1AKX7_9FIRM</name>
<dbReference type="InterPro" id="IPR050250">
    <property type="entry name" value="Macrolide_Exporter_MacB"/>
</dbReference>
<evidence type="ECO:0000256" key="6">
    <source>
        <dbReference type="ARBA" id="ARBA00038076"/>
    </source>
</evidence>
<dbReference type="InterPro" id="IPR025857">
    <property type="entry name" value="MacB_PCD"/>
</dbReference>
<feature type="domain" description="MacB-like periplasmic core" evidence="9">
    <location>
        <begin position="21"/>
        <end position="249"/>
    </location>
</feature>
<dbReference type="EMBL" id="DVGZ01000015">
    <property type="protein sequence ID" value="HIR46324.1"/>
    <property type="molecule type" value="Genomic_DNA"/>
</dbReference>
<feature type="transmembrane region" description="Helical" evidence="7">
    <location>
        <begin position="340"/>
        <end position="367"/>
    </location>
</feature>
<comment type="caution">
    <text evidence="10">The sequence shown here is derived from an EMBL/GenBank/DDBJ whole genome shotgun (WGS) entry which is preliminary data.</text>
</comment>
<keyword evidence="3 7" id="KW-0812">Transmembrane</keyword>
<keyword evidence="4 7" id="KW-1133">Transmembrane helix</keyword>
<gene>
    <name evidence="10" type="ORF">IAB89_01505</name>
</gene>